<reference evidence="2 3" key="1">
    <citation type="submission" date="2023-07" db="EMBL/GenBank/DDBJ databases">
        <title>Sorghum-associated microbial communities from plants grown in Nebraska, USA.</title>
        <authorList>
            <person name="Schachtman D."/>
        </authorList>
    </citation>
    <scope>NUCLEOTIDE SEQUENCE [LARGE SCALE GENOMIC DNA]</scope>
    <source>
        <strain evidence="2 3">BE240</strain>
    </source>
</reference>
<dbReference type="PROSITE" id="PS51318">
    <property type="entry name" value="TAT"/>
    <property type="match status" value="1"/>
</dbReference>
<dbReference type="Gene3D" id="2.60.120.1440">
    <property type="match status" value="1"/>
</dbReference>
<protein>
    <recommendedName>
        <fullName evidence="1">SPOR domain-containing protein</fullName>
    </recommendedName>
</protein>
<keyword evidence="3" id="KW-1185">Reference proteome</keyword>
<dbReference type="InterPro" id="IPR036680">
    <property type="entry name" value="SPOR-like_sf"/>
</dbReference>
<comment type="caution">
    <text evidence="2">The sequence shown here is derived from an EMBL/GenBank/DDBJ whole genome shotgun (WGS) entry which is preliminary data.</text>
</comment>
<dbReference type="EMBL" id="JAVDWE010000012">
    <property type="protein sequence ID" value="MDR7096080.1"/>
    <property type="molecule type" value="Genomic_DNA"/>
</dbReference>
<evidence type="ECO:0000313" key="3">
    <source>
        <dbReference type="Proteomes" id="UP001265550"/>
    </source>
</evidence>
<gene>
    <name evidence="2" type="ORF">J2X09_003835</name>
</gene>
<evidence type="ECO:0000259" key="1">
    <source>
        <dbReference type="PROSITE" id="PS51724"/>
    </source>
</evidence>
<organism evidence="2 3">
    <name type="scientific">Hydrogenophaga laconesensis</name>
    <dbReference type="NCBI Taxonomy" id="1805971"/>
    <lineage>
        <taxon>Bacteria</taxon>
        <taxon>Pseudomonadati</taxon>
        <taxon>Pseudomonadota</taxon>
        <taxon>Betaproteobacteria</taxon>
        <taxon>Burkholderiales</taxon>
        <taxon>Comamonadaceae</taxon>
        <taxon>Hydrogenophaga</taxon>
    </lineage>
</organism>
<proteinExistence type="predicted"/>
<dbReference type="InterPro" id="IPR007730">
    <property type="entry name" value="SPOR-like_dom"/>
</dbReference>
<dbReference type="Proteomes" id="UP001265550">
    <property type="component" value="Unassembled WGS sequence"/>
</dbReference>
<dbReference type="Gene3D" id="3.30.70.1070">
    <property type="entry name" value="Sporulation related repeat"/>
    <property type="match status" value="1"/>
</dbReference>
<dbReference type="PANTHER" id="PTHR38731:SF1">
    <property type="entry name" value="FECR PROTEIN DOMAIN-CONTAINING PROTEIN"/>
    <property type="match status" value="1"/>
</dbReference>
<dbReference type="RefSeq" id="WP_204734865.1">
    <property type="nucleotide sequence ID" value="NZ_JAVDWE010000012.1"/>
</dbReference>
<accession>A0ABU1VFH6</accession>
<sequence length="318" mass="34188">MKVPFTSLRTAGVRRRSLLWQVGAALALGGVVWSVSPHVHAAPSATVVEAVQLPAWVERNGQRRPAEPGATLRANDKAITASGSRMLLRMDDKSTIKLGEQSEFLIQSIDTARESATAPSEQKSAFKLVTGVFRYATDYTSKALGNKRELNLEVATATVGIRGTDFWAMTDAAHDAVCVFDGKVEVVRDGKPGIELEKPGAFWVVFTGQPEKPAGQATPEQLAKFIGQAEMHPGHGVLLQGGRWRAVAGTLSSVNEAAALRTRLQAAGYPAEMVARDGRHEVRINRFATREDAEAVVKRLQADAALGVREGRATLATN</sequence>
<dbReference type="InterPro" id="IPR006311">
    <property type="entry name" value="TAT_signal"/>
</dbReference>
<name>A0ABU1VFH6_9BURK</name>
<feature type="domain" description="SPOR" evidence="1">
    <location>
        <begin position="238"/>
        <end position="313"/>
    </location>
</feature>
<dbReference type="Pfam" id="PF05036">
    <property type="entry name" value="SPOR"/>
    <property type="match status" value="1"/>
</dbReference>
<evidence type="ECO:0000313" key="2">
    <source>
        <dbReference type="EMBL" id="MDR7096080.1"/>
    </source>
</evidence>
<dbReference type="PROSITE" id="PS51724">
    <property type="entry name" value="SPOR"/>
    <property type="match status" value="1"/>
</dbReference>
<dbReference type="SUPFAM" id="SSF110997">
    <property type="entry name" value="Sporulation related repeat"/>
    <property type="match status" value="1"/>
</dbReference>
<dbReference type="InterPro" id="IPR006860">
    <property type="entry name" value="FecR"/>
</dbReference>
<dbReference type="PANTHER" id="PTHR38731">
    <property type="entry name" value="LIPL45-RELATED LIPOPROTEIN-RELATED"/>
    <property type="match status" value="1"/>
</dbReference>
<dbReference type="Pfam" id="PF04773">
    <property type="entry name" value="FecR"/>
    <property type="match status" value="1"/>
</dbReference>